<proteinExistence type="predicted"/>
<evidence type="ECO:0008006" key="3">
    <source>
        <dbReference type="Google" id="ProtNLM"/>
    </source>
</evidence>
<keyword evidence="2" id="KW-1185">Reference proteome</keyword>
<dbReference type="EMBL" id="LBMM01011413">
    <property type="protein sequence ID" value="KMQ86858.1"/>
    <property type="molecule type" value="Genomic_DNA"/>
</dbReference>
<dbReference type="PaxDb" id="67767-A0A0J7K8U8"/>
<accession>A0A0J7K8U8</accession>
<sequence length="150" mass="16901">MECWRVVRLEGERWRLVGVYVRGDMAEKLQIMREWMEENGSRVKTMIGGDFNARTGKLGGRVREEGDVEEEGRTSMDKKVNGDRKLLIGRLEEVGWEIMNGGVTGDEKGNWTYTGGKGQTVIDYVIGNGELRGALGNWRLGIVLSRIINP</sequence>
<dbReference type="InterPro" id="IPR036691">
    <property type="entry name" value="Endo/exonu/phosph_ase_sf"/>
</dbReference>
<gene>
    <name evidence="1" type="ORF">RF55_14049</name>
</gene>
<organism evidence="1 2">
    <name type="scientific">Lasius niger</name>
    <name type="common">Black garden ant</name>
    <dbReference type="NCBI Taxonomy" id="67767"/>
    <lineage>
        <taxon>Eukaryota</taxon>
        <taxon>Metazoa</taxon>
        <taxon>Ecdysozoa</taxon>
        <taxon>Arthropoda</taxon>
        <taxon>Hexapoda</taxon>
        <taxon>Insecta</taxon>
        <taxon>Pterygota</taxon>
        <taxon>Neoptera</taxon>
        <taxon>Endopterygota</taxon>
        <taxon>Hymenoptera</taxon>
        <taxon>Apocrita</taxon>
        <taxon>Aculeata</taxon>
        <taxon>Formicoidea</taxon>
        <taxon>Formicidae</taxon>
        <taxon>Formicinae</taxon>
        <taxon>Lasius</taxon>
        <taxon>Lasius</taxon>
    </lineage>
</organism>
<evidence type="ECO:0000313" key="2">
    <source>
        <dbReference type="Proteomes" id="UP000036403"/>
    </source>
</evidence>
<dbReference type="AlphaFoldDB" id="A0A0J7K8U8"/>
<dbReference type="OrthoDB" id="7554824at2759"/>
<reference evidence="1 2" key="1">
    <citation type="submission" date="2015-04" db="EMBL/GenBank/DDBJ databases">
        <title>Lasius niger genome sequencing.</title>
        <authorList>
            <person name="Konorov E.A."/>
            <person name="Nikitin M.A."/>
            <person name="Kirill M.V."/>
            <person name="Chang P."/>
        </authorList>
    </citation>
    <scope>NUCLEOTIDE SEQUENCE [LARGE SCALE GENOMIC DNA]</scope>
    <source>
        <tissue evidence="1">Whole</tissue>
    </source>
</reference>
<comment type="caution">
    <text evidence="1">The sequence shown here is derived from an EMBL/GenBank/DDBJ whole genome shotgun (WGS) entry which is preliminary data.</text>
</comment>
<dbReference type="SUPFAM" id="SSF56219">
    <property type="entry name" value="DNase I-like"/>
    <property type="match status" value="1"/>
</dbReference>
<protein>
    <recommendedName>
        <fullName evidence="3">Endonuclease/exonuclease/phosphatase domain-containing protein</fullName>
    </recommendedName>
</protein>
<dbReference type="Gene3D" id="3.60.10.10">
    <property type="entry name" value="Endonuclease/exonuclease/phosphatase"/>
    <property type="match status" value="1"/>
</dbReference>
<dbReference type="STRING" id="67767.A0A0J7K8U8"/>
<evidence type="ECO:0000313" key="1">
    <source>
        <dbReference type="EMBL" id="KMQ86858.1"/>
    </source>
</evidence>
<dbReference type="Proteomes" id="UP000036403">
    <property type="component" value="Unassembled WGS sequence"/>
</dbReference>
<name>A0A0J7K8U8_LASNI</name>